<dbReference type="Pfam" id="PF01764">
    <property type="entry name" value="Lipase_3"/>
    <property type="match status" value="1"/>
</dbReference>
<dbReference type="Proteomes" id="UP000030651">
    <property type="component" value="Unassembled WGS sequence"/>
</dbReference>
<dbReference type="eggNOG" id="ENOG502TBTT">
    <property type="taxonomic scope" value="Eukaryota"/>
</dbReference>
<sequence>MPAKSFTPSPDEWIKLYTLSLFSNAVANRQGTEAALQQCMEDILPSEIENLDNSWALSWGPRVYKKNKLDIHNGPDNVWYAAVNESEKVVVVAVAGTSTKSLQGWVIIDFNVAQTVDFEEWTGTWTSDEIPKPTHSRPEAEPAARAAMGTCVGVWNVVSHTSSATAPGTTIGQYLETMKDYTVIFTGHSMGGAVAPLTALALRQSQIVPTNSTWYILPSAGATPGNQELIDMMTAQFPPGPLPSPPTKQYAVFNRDLYNTLDVVPQAWSLDPSSDRNVNKINQIYAGIGELAAGDVKRLVNDLAVLSRVSGIKYVPIAGVPFTQDPFDAGSIETLDDVARQAVTEHVKAYLDYFGNTDAITRFSDRLRAHPGVKGAVLQMASSAQAGEMSDGKVKLGQEAAVHSHSIGIGSNVI</sequence>
<dbReference type="AlphaFoldDB" id="W3WZT8"/>
<dbReference type="GO" id="GO:0006629">
    <property type="term" value="P:lipid metabolic process"/>
    <property type="evidence" value="ECO:0007669"/>
    <property type="project" value="InterPro"/>
</dbReference>
<gene>
    <name evidence="2" type="ORF">PFICI_09213</name>
</gene>
<dbReference type="InterPro" id="IPR029058">
    <property type="entry name" value="AB_hydrolase_fold"/>
</dbReference>
<dbReference type="Gene3D" id="3.40.50.1820">
    <property type="entry name" value="alpha/beta hydrolase"/>
    <property type="match status" value="1"/>
</dbReference>
<accession>W3WZT8</accession>
<keyword evidence="3" id="KW-1185">Reference proteome</keyword>
<dbReference type="HOGENOM" id="CLU_056350_1_0_1"/>
<name>W3WZT8_PESFW</name>
<organism evidence="2 3">
    <name type="scientific">Pestalotiopsis fici (strain W106-1 / CGMCC3.15140)</name>
    <dbReference type="NCBI Taxonomy" id="1229662"/>
    <lineage>
        <taxon>Eukaryota</taxon>
        <taxon>Fungi</taxon>
        <taxon>Dikarya</taxon>
        <taxon>Ascomycota</taxon>
        <taxon>Pezizomycotina</taxon>
        <taxon>Sordariomycetes</taxon>
        <taxon>Xylariomycetidae</taxon>
        <taxon>Amphisphaeriales</taxon>
        <taxon>Sporocadaceae</taxon>
        <taxon>Pestalotiopsis</taxon>
    </lineage>
</organism>
<dbReference type="EMBL" id="KI912114">
    <property type="protein sequence ID" value="ETS79360.1"/>
    <property type="molecule type" value="Genomic_DNA"/>
</dbReference>
<dbReference type="InParanoid" id="W3WZT8"/>
<dbReference type="KEGG" id="pfy:PFICI_09213"/>
<reference evidence="3" key="1">
    <citation type="journal article" date="2015" name="BMC Genomics">
        <title>Genomic and transcriptomic analysis of the endophytic fungus Pestalotiopsis fici reveals its lifestyle and high potential for synthesis of natural products.</title>
        <authorList>
            <person name="Wang X."/>
            <person name="Zhang X."/>
            <person name="Liu L."/>
            <person name="Xiang M."/>
            <person name="Wang W."/>
            <person name="Sun X."/>
            <person name="Che Y."/>
            <person name="Guo L."/>
            <person name="Liu G."/>
            <person name="Guo L."/>
            <person name="Wang C."/>
            <person name="Yin W.B."/>
            <person name="Stadler M."/>
            <person name="Zhang X."/>
            <person name="Liu X."/>
        </authorList>
    </citation>
    <scope>NUCLEOTIDE SEQUENCE [LARGE SCALE GENOMIC DNA]</scope>
    <source>
        <strain evidence="3">W106-1 / CGMCC3.15140</strain>
    </source>
</reference>
<protein>
    <recommendedName>
        <fullName evidence="1">Fungal lipase-type domain-containing protein</fullName>
    </recommendedName>
</protein>
<dbReference type="GeneID" id="19274226"/>
<evidence type="ECO:0000313" key="2">
    <source>
        <dbReference type="EMBL" id="ETS79360.1"/>
    </source>
</evidence>
<proteinExistence type="predicted"/>
<dbReference type="InterPro" id="IPR002921">
    <property type="entry name" value="Fungal_lipase-type"/>
</dbReference>
<dbReference type="RefSeq" id="XP_007835985.1">
    <property type="nucleotide sequence ID" value="XM_007837794.1"/>
</dbReference>
<dbReference type="SUPFAM" id="SSF53474">
    <property type="entry name" value="alpha/beta-Hydrolases"/>
    <property type="match status" value="1"/>
</dbReference>
<dbReference type="OrthoDB" id="406844at2759"/>
<evidence type="ECO:0000313" key="3">
    <source>
        <dbReference type="Proteomes" id="UP000030651"/>
    </source>
</evidence>
<evidence type="ECO:0000259" key="1">
    <source>
        <dbReference type="Pfam" id="PF01764"/>
    </source>
</evidence>
<feature type="domain" description="Fungal lipase-type" evidence="1">
    <location>
        <begin position="169"/>
        <end position="239"/>
    </location>
</feature>